<evidence type="ECO:0000256" key="13">
    <source>
        <dbReference type="ARBA" id="ARBA00023136"/>
    </source>
</evidence>
<evidence type="ECO:0000313" key="16">
    <source>
        <dbReference type="EMBL" id="AYU71329.1"/>
    </source>
</evidence>
<evidence type="ECO:0000256" key="4">
    <source>
        <dbReference type="ARBA" id="ARBA00021095"/>
    </source>
</evidence>
<proteinExistence type="inferred from homology"/>
<comment type="function">
    <text evidence="15">Core subunit of the mitochondrial membrane respiratory chain NADH dehydrogenase (Complex I) which catalyzes electron transfer from NADH through the respiratory chain, using ubiquinone as an electron acceptor. Essential for the catalytic activity and assembly of complex I.</text>
</comment>
<evidence type="ECO:0000256" key="15">
    <source>
        <dbReference type="RuleBase" id="RU004430"/>
    </source>
</evidence>
<gene>
    <name evidence="16" type="primary">nad6</name>
</gene>
<keyword evidence="11 15" id="KW-0520">NAD</keyword>
<protein>
    <recommendedName>
        <fullName evidence="4 15">NADH-ubiquinone oxidoreductase chain 6</fullName>
        <ecNumber evidence="3 15">7.1.1.2</ecNumber>
    </recommendedName>
</protein>
<keyword evidence="15" id="KW-0830">Ubiquinone</keyword>
<keyword evidence="5 15" id="KW-0813">Transport</keyword>
<keyword evidence="13 15" id="KW-0472">Membrane</keyword>
<geneLocation type="mitochondrion" evidence="16"/>
<name>A0A3G4RYN2_9COLE</name>
<dbReference type="AlphaFoldDB" id="A0A3G4RYN2"/>
<evidence type="ECO:0000256" key="11">
    <source>
        <dbReference type="ARBA" id="ARBA00023027"/>
    </source>
</evidence>
<evidence type="ECO:0000256" key="3">
    <source>
        <dbReference type="ARBA" id="ARBA00012944"/>
    </source>
</evidence>
<organism evidence="16">
    <name type="scientific">Scirtes sp. 2 ACP-2013</name>
    <dbReference type="NCBI Taxonomy" id="1434573"/>
    <lineage>
        <taxon>Eukaryota</taxon>
        <taxon>Metazoa</taxon>
        <taxon>Ecdysozoa</taxon>
        <taxon>Arthropoda</taxon>
        <taxon>Hexapoda</taxon>
        <taxon>Insecta</taxon>
        <taxon>Pterygota</taxon>
        <taxon>Neoptera</taxon>
        <taxon>Endopterygota</taxon>
        <taxon>Coleoptera</taxon>
        <taxon>Polyphaga</taxon>
        <taxon>Elateriformia</taxon>
        <taxon>Scirtoidea</taxon>
        <taxon>Scirtidae</taxon>
        <taxon>Scirtes</taxon>
    </lineage>
</organism>
<dbReference type="GO" id="GO:0008137">
    <property type="term" value="F:NADH dehydrogenase (ubiquinone) activity"/>
    <property type="evidence" value="ECO:0007669"/>
    <property type="project" value="UniProtKB-UniRule"/>
</dbReference>
<keyword evidence="10 15" id="KW-1133">Transmembrane helix</keyword>
<dbReference type="EMBL" id="MH923246">
    <property type="protein sequence ID" value="AYU71329.1"/>
    <property type="molecule type" value="Genomic_DNA"/>
</dbReference>
<keyword evidence="6 15" id="KW-0679">Respiratory chain</keyword>
<dbReference type="PANTHER" id="PTHR11435:SF1">
    <property type="entry name" value="NADH-UBIQUINONE OXIDOREDUCTASE CHAIN 6"/>
    <property type="match status" value="1"/>
</dbReference>
<dbReference type="Pfam" id="PF00499">
    <property type="entry name" value="Oxidored_q3"/>
    <property type="match status" value="1"/>
</dbReference>
<evidence type="ECO:0000256" key="5">
    <source>
        <dbReference type="ARBA" id="ARBA00022448"/>
    </source>
</evidence>
<dbReference type="PANTHER" id="PTHR11435">
    <property type="entry name" value="NADH UBIQUINONE OXIDOREDUCTASE SUBUNIT ND6"/>
    <property type="match status" value="1"/>
</dbReference>
<evidence type="ECO:0000256" key="7">
    <source>
        <dbReference type="ARBA" id="ARBA00022692"/>
    </source>
</evidence>
<keyword evidence="8 15" id="KW-1278">Translocase</keyword>
<dbReference type="EC" id="7.1.1.2" evidence="3 15"/>
<dbReference type="InterPro" id="IPR001457">
    <property type="entry name" value="NADH_UbQ/plastoQ_OxRdtase_su6"/>
</dbReference>
<reference evidence="16" key="1">
    <citation type="journal article" date="2015" name="Mol. Biol. Evol.">
        <title>Soup to Tree: The Phylogeny of Beetles Inferred by Mitochondrial Metagenomics of a Bornean Rainforest Sample.</title>
        <authorList>
            <person name="Crampton-Platt A."/>
            <person name="Timmermans M.J."/>
            <person name="Gimmel M.L."/>
            <person name="Kutty S.N."/>
            <person name="Cockerill T.D."/>
            <person name="Vun Khen C."/>
            <person name="Vogler A.P."/>
        </authorList>
    </citation>
    <scope>NUCLEOTIDE SEQUENCE</scope>
</reference>
<evidence type="ECO:0000256" key="8">
    <source>
        <dbReference type="ARBA" id="ARBA00022967"/>
    </source>
</evidence>
<comment type="catalytic activity">
    <reaction evidence="14 15">
        <text>a ubiquinone + NADH + 5 H(+)(in) = a ubiquinol + NAD(+) + 4 H(+)(out)</text>
        <dbReference type="Rhea" id="RHEA:29091"/>
        <dbReference type="Rhea" id="RHEA-COMP:9565"/>
        <dbReference type="Rhea" id="RHEA-COMP:9566"/>
        <dbReference type="ChEBI" id="CHEBI:15378"/>
        <dbReference type="ChEBI" id="CHEBI:16389"/>
        <dbReference type="ChEBI" id="CHEBI:17976"/>
        <dbReference type="ChEBI" id="CHEBI:57540"/>
        <dbReference type="ChEBI" id="CHEBI:57945"/>
        <dbReference type="EC" id="7.1.1.2"/>
    </reaction>
</comment>
<evidence type="ECO:0000256" key="12">
    <source>
        <dbReference type="ARBA" id="ARBA00023128"/>
    </source>
</evidence>
<evidence type="ECO:0000256" key="2">
    <source>
        <dbReference type="ARBA" id="ARBA00005698"/>
    </source>
</evidence>
<feature type="transmembrane region" description="Helical" evidence="15">
    <location>
        <begin position="84"/>
        <end position="100"/>
    </location>
</feature>
<keyword evidence="7 15" id="KW-0812">Transmembrane</keyword>
<comment type="similarity">
    <text evidence="2 15">Belongs to the complex I subunit 6 family.</text>
</comment>
<feature type="transmembrane region" description="Helical" evidence="15">
    <location>
        <begin position="51"/>
        <end position="72"/>
    </location>
</feature>
<accession>A0A3G4RYN2</accession>
<evidence type="ECO:0000256" key="9">
    <source>
        <dbReference type="ARBA" id="ARBA00022982"/>
    </source>
</evidence>
<evidence type="ECO:0000256" key="10">
    <source>
        <dbReference type="ARBA" id="ARBA00022989"/>
    </source>
</evidence>
<evidence type="ECO:0000256" key="14">
    <source>
        <dbReference type="ARBA" id="ARBA00049551"/>
    </source>
</evidence>
<comment type="subcellular location">
    <subcellularLocation>
        <location evidence="1 15">Mitochondrion membrane</location>
        <topology evidence="1 15">Multi-pass membrane protein</topology>
    </subcellularLocation>
</comment>
<dbReference type="GO" id="GO:0031966">
    <property type="term" value="C:mitochondrial membrane"/>
    <property type="evidence" value="ECO:0007669"/>
    <property type="project" value="UniProtKB-SubCell"/>
</dbReference>
<evidence type="ECO:0000256" key="1">
    <source>
        <dbReference type="ARBA" id="ARBA00004225"/>
    </source>
</evidence>
<keyword evidence="9 15" id="KW-0249">Electron transport</keyword>
<evidence type="ECO:0000256" key="6">
    <source>
        <dbReference type="ARBA" id="ARBA00022660"/>
    </source>
</evidence>
<dbReference type="InterPro" id="IPR050269">
    <property type="entry name" value="ComplexI_Subunit6"/>
</dbReference>
<sequence>MMTILTMNSMLLSIMFLSMNHPMSLGFILLLQTIMISIISSFLSYSFWFSYILFLIMIGGMLILFTYITSMAANETFKMSKKEMFIILLFIMPLLIMLIYKDKNLLTPSIKLIDSINSSSKMEMIQMNNLMLNKIYNKPNNLMSLILINYLFLTLIMVVKITNYKSGPLRQKF</sequence>
<reference evidence="16" key="2">
    <citation type="submission" date="2018-09" db="EMBL/GenBank/DDBJ databases">
        <authorList>
            <person name="James G."/>
        </authorList>
    </citation>
    <scope>NUCLEOTIDE SEQUENCE</scope>
</reference>
<keyword evidence="12 15" id="KW-0496">Mitochondrion</keyword>
<feature type="transmembrane region" description="Helical" evidence="15">
    <location>
        <begin position="142"/>
        <end position="162"/>
    </location>
</feature>